<name>A0A1C3ETJ3_9PLAN</name>
<keyword evidence="1" id="KW-0812">Transmembrane</keyword>
<reference evidence="3 4" key="1">
    <citation type="submission" date="2016-05" db="EMBL/GenBank/DDBJ databases">
        <title>Genomic and physiological characterization of Planctopirus sp. isolated from fresh water lake.</title>
        <authorList>
            <person name="Subhash Y."/>
            <person name="Ramana C."/>
        </authorList>
    </citation>
    <scope>NUCLEOTIDE SEQUENCE [LARGE SCALE GENOMIC DNA]</scope>
    <source>
        <strain evidence="3 4">JC280</strain>
    </source>
</reference>
<feature type="transmembrane region" description="Helical" evidence="1">
    <location>
        <begin position="71"/>
        <end position="92"/>
    </location>
</feature>
<comment type="caution">
    <text evidence="3">The sequence shown here is derived from an EMBL/GenBank/DDBJ whole genome shotgun (WGS) entry which is preliminary data.</text>
</comment>
<dbReference type="STRING" id="1841610.A6X21_02240"/>
<gene>
    <name evidence="3" type="ORF">A6X21_02240</name>
</gene>
<dbReference type="Proteomes" id="UP000094828">
    <property type="component" value="Unassembled WGS sequence"/>
</dbReference>
<dbReference type="OrthoDB" id="288647at2"/>
<dbReference type="PANTHER" id="PTHR28008">
    <property type="entry name" value="DOMAIN PROTEIN, PUTATIVE (AFU_ORTHOLOGUE AFUA_3G10980)-RELATED"/>
    <property type="match status" value="1"/>
</dbReference>
<keyword evidence="4" id="KW-1185">Reference proteome</keyword>
<feature type="domain" description="VanZ-like" evidence="2">
    <location>
        <begin position="43"/>
        <end position="117"/>
    </location>
</feature>
<protein>
    <recommendedName>
        <fullName evidence="2">VanZ-like domain-containing protein</fullName>
    </recommendedName>
</protein>
<sequence length="138" mass="16082">MKRLVTTISTITLILLLLYWPLMFFLTHRPVVPKIVPRLPDYVLHFTGYACLGFLFGVRHQVLRRVTWQRFAIAMLVIAIYAALDELTQPYFRRQADVWDWVADLTGAVVGWLVGVLLLSCLRRIRGSLRRHPRHGDQ</sequence>
<dbReference type="PANTHER" id="PTHR28008:SF1">
    <property type="entry name" value="DOMAIN PROTEIN, PUTATIVE (AFU_ORTHOLOGUE AFUA_3G10980)-RELATED"/>
    <property type="match status" value="1"/>
</dbReference>
<proteinExistence type="predicted"/>
<evidence type="ECO:0000259" key="2">
    <source>
        <dbReference type="Pfam" id="PF04892"/>
    </source>
</evidence>
<evidence type="ECO:0000313" key="3">
    <source>
        <dbReference type="EMBL" id="ODA36524.1"/>
    </source>
</evidence>
<dbReference type="NCBIfam" id="NF037970">
    <property type="entry name" value="vanZ_1"/>
    <property type="match status" value="1"/>
</dbReference>
<feature type="transmembrane region" description="Helical" evidence="1">
    <location>
        <begin position="5"/>
        <end position="22"/>
    </location>
</feature>
<keyword evidence="1" id="KW-1133">Transmembrane helix</keyword>
<dbReference type="EMBL" id="LYDR01000020">
    <property type="protein sequence ID" value="ODA36524.1"/>
    <property type="molecule type" value="Genomic_DNA"/>
</dbReference>
<feature type="transmembrane region" description="Helical" evidence="1">
    <location>
        <begin position="42"/>
        <end position="59"/>
    </location>
</feature>
<accession>A0A1C3ETJ3</accession>
<feature type="transmembrane region" description="Helical" evidence="1">
    <location>
        <begin position="98"/>
        <end position="122"/>
    </location>
</feature>
<dbReference type="RefSeq" id="WP_068845576.1">
    <property type="nucleotide sequence ID" value="NZ_LYDR01000020.1"/>
</dbReference>
<evidence type="ECO:0000313" key="4">
    <source>
        <dbReference type="Proteomes" id="UP000094828"/>
    </source>
</evidence>
<evidence type="ECO:0000256" key="1">
    <source>
        <dbReference type="SAM" id="Phobius"/>
    </source>
</evidence>
<dbReference type="AlphaFoldDB" id="A0A1C3ETJ3"/>
<organism evidence="3 4">
    <name type="scientific">Planctopirus hydrillae</name>
    <dbReference type="NCBI Taxonomy" id="1841610"/>
    <lineage>
        <taxon>Bacteria</taxon>
        <taxon>Pseudomonadati</taxon>
        <taxon>Planctomycetota</taxon>
        <taxon>Planctomycetia</taxon>
        <taxon>Planctomycetales</taxon>
        <taxon>Planctomycetaceae</taxon>
        <taxon>Planctopirus</taxon>
    </lineage>
</organism>
<keyword evidence="1" id="KW-0472">Membrane</keyword>
<dbReference type="InterPro" id="IPR006976">
    <property type="entry name" value="VanZ-like"/>
</dbReference>
<dbReference type="Pfam" id="PF04892">
    <property type="entry name" value="VanZ"/>
    <property type="match status" value="1"/>
</dbReference>